<organism evidence="5 6">
    <name type="scientific">Paenibacillus phage Tripp</name>
    <dbReference type="NCBI Taxonomy" id="1718161"/>
    <lineage>
        <taxon>Viruses</taxon>
        <taxon>Duplodnaviria</taxon>
        <taxon>Heunggongvirae</taxon>
        <taxon>Uroviricota</taxon>
        <taxon>Caudoviricetes</taxon>
        <taxon>Halcyonevirus</taxon>
        <taxon>Halcyonevirus tripp</taxon>
    </lineage>
</organism>
<name>A0A0N7GFE6_9CAUD</name>
<dbReference type="Proteomes" id="UP000204254">
    <property type="component" value="Segment"/>
</dbReference>
<comment type="subcellular location">
    <subcellularLocation>
        <location evidence="1">Host membrane</location>
        <topology evidence="1">Multi-pass membrane protein</topology>
    </subcellularLocation>
</comment>
<keyword evidence="6" id="KW-1185">Reference proteome</keyword>
<dbReference type="InterPro" id="IPR006480">
    <property type="entry name" value="Phage_holin_4_1"/>
</dbReference>
<evidence type="ECO:0000256" key="3">
    <source>
        <dbReference type="ARBA" id="ARBA00022989"/>
    </source>
</evidence>
<dbReference type="GeneID" id="26636978"/>
<sequence length="138" mass="14684">MERIDTALKTGVASVGGLTSFLFGGWPMLLQVLLVMVIVDYATGLMAAGTQGGLKSEVGLKGIARKVFIFFIVAVAHQIDLILGNQHMIRDATLFFYVANELLSIIENGGRLGVPLPDVIKQAVGVLKGKTEGGNKNE</sequence>
<keyword evidence="4" id="KW-0472">Membrane</keyword>
<dbReference type="Pfam" id="PF05105">
    <property type="entry name" value="Phage_holin_4_1"/>
    <property type="match status" value="1"/>
</dbReference>
<gene>
    <name evidence="5" type="ORF">TRIPP_20</name>
</gene>
<dbReference type="OrthoDB" id="15393at10239"/>
<evidence type="ECO:0000256" key="4">
    <source>
        <dbReference type="ARBA" id="ARBA00023136"/>
    </source>
</evidence>
<dbReference type="KEGG" id="vg:26636978"/>
<keyword evidence="3" id="KW-1133">Transmembrane helix</keyword>
<dbReference type="NCBIfam" id="TIGR01593">
    <property type="entry name" value="holin_tox_secr"/>
    <property type="match status" value="1"/>
</dbReference>
<evidence type="ECO:0000313" key="6">
    <source>
        <dbReference type="Proteomes" id="UP000204254"/>
    </source>
</evidence>
<keyword evidence="2" id="KW-0812">Transmembrane</keyword>
<evidence type="ECO:0000256" key="2">
    <source>
        <dbReference type="ARBA" id="ARBA00022692"/>
    </source>
</evidence>
<protein>
    <submittedName>
        <fullName evidence="5">Holin</fullName>
    </submittedName>
</protein>
<proteinExistence type="predicted"/>
<accession>A0A0N7GFE6</accession>
<dbReference type="GO" id="GO:0033644">
    <property type="term" value="C:host cell membrane"/>
    <property type="evidence" value="ECO:0007669"/>
    <property type="project" value="UniProtKB-SubCell"/>
</dbReference>
<reference evidence="5 6" key="1">
    <citation type="journal article" date="2016" name="Genome Announc.">
        <title>Paenibacillus larvae Phage Tripp Genome Has 378-Base-Pair Terminal Repeats.</title>
        <authorList>
            <person name="Abraham J."/>
            <person name="Bousquet A.C."/>
            <person name="Bruff E."/>
            <person name="Carson N."/>
            <person name="Clark A."/>
            <person name="Connell A."/>
            <person name="Davis Z."/>
            <person name="Dums J."/>
            <person name="Everington C."/>
            <person name="Groth A."/>
            <person name="Hawes N."/>
            <person name="McArthur N."/>
            <person name="McKenney C."/>
            <person name="Oufkir A."/>
            <person name="Pearce B."/>
            <person name="Rampal S."/>
            <person name="Rozier H."/>
            <person name="Schaff J."/>
            <person name="Slehria T."/>
            <person name="Carson S."/>
            <person name="Miller E.S."/>
        </authorList>
    </citation>
    <scope>NUCLEOTIDE SEQUENCE [LARGE SCALE GENOMIC DNA]</scope>
</reference>
<evidence type="ECO:0000313" key="5">
    <source>
        <dbReference type="EMBL" id="ALH46393.1"/>
    </source>
</evidence>
<evidence type="ECO:0000256" key="1">
    <source>
        <dbReference type="ARBA" id="ARBA00004301"/>
    </source>
</evidence>
<dbReference type="RefSeq" id="YP_009210540.1">
    <property type="nucleotide sequence ID" value="NC_028930.1"/>
</dbReference>
<dbReference type="EMBL" id="KT755656">
    <property type="protein sequence ID" value="ALH46393.1"/>
    <property type="molecule type" value="Genomic_DNA"/>
</dbReference>